<accession>A0ACB7JC71</accession>
<evidence type="ECO:0000313" key="2">
    <source>
        <dbReference type="Proteomes" id="UP000824881"/>
    </source>
</evidence>
<proteinExistence type="predicted"/>
<protein>
    <submittedName>
        <fullName evidence="1">Uncharacterized protein</fullName>
    </submittedName>
</protein>
<keyword evidence="2" id="KW-1185">Reference proteome</keyword>
<dbReference type="Proteomes" id="UP000824881">
    <property type="component" value="Unassembled WGS sequence"/>
</dbReference>
<organism evidence="1 2">
    <name type="scientific">Pleurotus cornucopiae</name>
    <name type="common">Cornucopia mushroom</name>
    <dbReference type="NCBI Taxonomy" id="5321"/>
    <lineage>
        <taxon>Eukaryota</taxon>
        <taxon>Fungi</taxon>
        <taxon>Dikarya</taxon>
        <taxon>Basidiomycota</taxon>
        <taxon>Agaricomycotina</taxon>
        <taxon>Agaricomycetes</taxon>
        <taxon>Agaricomycetidae</taxon>
        <taxon>Agaricales</taxon>
        <taxon>Pleurotineae</taxon>
        <taxon>Pleurotaceae</taxon>
        <taxon>Pleurotus</taxon>
    </lineage>
</organism>
<sequence length="145" mass="16130">MLSEHPASVKRGRGSSLPFTTIIKLSARLGRQHYTVSPQEREARRGPMNPTIPGSKPGTTLRNWFRPPPPSDNTTAPNEGGIPMNTDDNTHQDNDIEDESDDNDNDNNDTEDSDSDHQITKRPTSKLRARAVTRTVYGHGRMITP</sequence>
<dbReference type="EMBL" id="WQMT02000001">
    <property type="protein sequence ID" value="KAG9227370.1"/>
    <property type="molecule type" value="Genomic_DNA"/>
</dbReference>
<reference evidence="1 2" key="1">
    <citation type="journal article" date="2021" name="Appl. Environ. Microbiol.">
        <title>Genetic linkage and physical mapping for an oyster mushroom Pleurotus cornucopiae and QTL analysis for the trait cap color.</title>
        <authorList>
            <person name="Zhang Y."/>
            <person name="Gao W."/>
            <person name="Sonnenberg A."/>
            <person name="Chen Q."/>
            <person name="Zhang J."/>
            <person name="Huang C."/>
        </authorList>
    </citation>
    <scope>NUCLEOTIDE SEQUENCE [LARGE SCALE GENOMIC DNA]</scope>
    <source>
        <strain evidence="1">CCMSSC00406</strain>
    </source>
</reference>
<comment type="caution">
    <text evidence="1">The sequence shown here is derived from an EMBL/GenBank/DDBJ whole genome shotgun (WGS) entry which is preliminary data.</text>
</comment>
<name>A0ACB7JC71_PLECO</name>
<gene>
    <name evidence="1" type="ORF">CCMSSC00406_0004091</name>
</gene>
<evidence type="ECO:0000313" key="1">
    <source>
        <dbReference type="EMBL" id="KAG9227370.1"/>
    </source>
</evidence>